<dbReference type="InterPro" id="IPR048015">
    <property type="entry name" value="NTP-PPase_MazG-like_N"/>
</dbReference>
<comment type="catalytic activity">
    <reaction evidence="1">
        <text>ATP + H2O = AMP + diphosphate + H(+)</text>
        <dbReference type="Rhea" id="RHEA:14245"/>
        <dbReference type="ChEBI" id="CHEBI:15377"/>
        <dbReference type="ChEBI" id="CHEBI:15378"/>
        <dbReference type="ChEBI" id="CHEBI:30616"/>
        <dbReference type="ChEBI" id="CHEBI:33019"/>
        <dbReference type="ChEBI" id="CHEBI:456215"/>
        <dbReference type="EC" id="3.6.1.8"/>
    </reaction>
</comment>
<dbReference type="PANTHER" id="PTHR30522:SF0">
    <property type="entry name" value="NUCLEOSIDE TRIPHOSPHATE PYROPHOSPHOHYDROLASE"/>
    <property type="match status" value="1"/>
</dbReference>
<name>A0A532UTX5_UNCL8</name>
<comment type="similarity">
    <text evidence="2">Belongs to the nucleoside triphosphate pyrophosphohydrolase family.</text>
</comment>
<dbReference type="FunFam" id="1.10.287.1080:FF:000003">
    <property type="entry name" value="Nucleoside triphosphate pyrophosphohydrolase"/>
    <property type="match status" value="1"/>
</dbReference>
<dbReference type="GO" id="GO:0006950">
    <property type="term" value="P:response to stress"/>
    <property type="evidence" value="ECO:0007669"/>
    <property type="project" value="UniProtKB-ARBA"/>
</dbReference>
<feature type="domain" description="NTP pyrophosphohydrolase MazG-like" evidence="5">
    <location>
        <begin position="161"/>
        <end position="221"/>
    </location>
</feature>
<dbReference type="SUPFAM" id="SSF101386">
    <property type="entry name" value="all-alpha NTP pyrophosphatases"/>
    <property type="match status" value="2"/>
</dbReference>
<evidence type="ECO:0000259" key="5">
    <source>
        <dbReference type="Pfam" id="PF03819"/>
    </source>
</evidence>
<dbReference type="Pfam" id="PF03819">
    <property type="entry name" value="MazG"/>
    <property type="match status" value="2"/>
</dbReference>
<dbReference type="GO" id="GO:0046047">
    <property type="term" value="P:TTP catabolic process"/>
    <property type="evidence" value="ECO:0007669"/>
    <property type="project" value="TreeGrafter"/>
</dbReference>
<protein>
    <recommendedName>
        <fullName evidence="4">Nucleoside triphosphate pyrophosphohydrolase</fullName>
        <ecNumber evidence="3">3.6.1.8</ecNumber>
    </recommendedName>
</protein>
<dbReference type="InterPro" id="IPR048011">
    <property type="entry name" value="NTP-PPase_MazG-like_C"/>
</dbReference>
<evidence type="ECO:0000256" key="4">
    <source>
        <dbReference type="ARBA" id="ARBA00074799"/>
    </source>
</evidence>
<evidence type="ECO:0000313" key="7">
    <source>
        <dbReference type="Proteomes" id="UP000319619"/>
    </source>
</evidence>
<dbReference type="CDD" id="cd11529">
    <property type="entry name" value="NTP-PPase_MazG_Cterm"/>
    <property type="match status" value="1"/>
</dbReference>
<comment type="caution">
    <text evidence="6">The sequence shown here is derived from an EMBL/GenBank/DDBJ whole genome shotgun (WGS) entry which is preliminary data.</text>
</comment>
<evidence type="ECO:0000256" key="3">
    <source>
        <dbReference type="ARBA" id="ARBA00066372"/>
    </source>
</evidence>
<dbReference type="CDD" id="cd11528">
    <property type="entry name" value="NTP-PPase_MazG_Nterm"/>
    <property type="match status" value="1"/>
</dbReference>
<dbReference type="GO" id="GO:0047693">
    <property type="term" value="F:ATP diphosphatase activity"/>
    <property type="evidence" value="ECO:0007669"/>
    <property type="project" value="UniProtKB-EC"/>
</dbReference>
<evidence type="ECO:0000313" key="6">
    <source>
        <dbReference type="EMBL" id="TKJ38394.1"/>
    </source>
</evidence>
<evidence type="ECO:0000256" key="1">
    <source>
        <dbReference type="ARBA" id="ARBA00052141"/>
    </source>
</evidence>
<sequence length="256" mass="29697">MKPDPFRELVAILEKLRSPEGCPWDREQTFDSLRPYFLEEAYEILQAIDDGKYAQLEEELGDLLMHIVFQAQIAREQDLFTIDDVLRSINRKLIRRHPHVFGEGKVENSKEVLENWEKIKLDEGPKRLLGGVPKNLPALLRAFRVQEKAAGVGFDWAEDKQVITKILEEIKELRAAKTSGDREKITEEFGDLLFSMVNLARFWGVSPEESLRGTVEKFTRRFSYIEDALSKQGRNVKDSTLEEMDVLWEEAKRKGM</sequence>
<dbReference type="GO" id="GO:0046052">
    <property type="term" value="P:UTP catabolic process"/>
    <property type="evidence" value="ECO:0007669"/>
    <property type="project" value="TreeGrafter"/>
</dbReference>
<dbReference type="NCBIfam" id="TIGR00444">
    <property type="entry name" value="mazG"/>
    <property type="match status" value="1"/>
</dbReference>
<dbReference type="GO" id="GO:0046081">
    <property type="term" value="P:dUTP catabolic process"/>
    <property type="evidence" value="ECO:0007669"/>
    <property type="project" value="TreeGrafter"/>
</dbReference>
<dbReference type="GO" id="GO:0046061">
    <property type="term" value="P:dATP catabolic process"/>
    <property type="evidence" value="ECO:0007669"/>
    <property type="project" value="TreeGrafter"/>
</dbReference>
<dbReference type="AlphaFoldDB" id="A0A532UTX5"/>
<dbReference type="GO" id="GO:0046076">
    <property type="term" value="P:dTTP catabolic process"/>
    <property type="evidence" value="ECO:0007669"/>
    <property type="project" value="TreeGrafter"/>
</dbReference>
<dbReference type="EMBL" id="NJBN01000010">
    <property type="protein sequence ID" value="TKJ38394.1"/>
    <property type="molecule type" value="Genomic_DNA"/>
</dbReference>
<dbReference type="InterPro" id="IPR011551">
    <property type="entry name" value="NTP_PyrPHydrolase_MazG"/>
</dbReference>
<evidence type="ECO:0000256" key="2">
    <source>
        <dbReference type="ARBA" id="ARBA00061115"/>
    </source>
</evidence>
<dbReference type="Gene3D" id="1.10.287.1080">
    <property type="entry name" value="MazG-like"/>
    <property type="match status" value="2"/>
</dbReference>
<dbReference type="PANTHER" id="PTHR30522">
    <property type="entry name" value="NUCLEOSIDE TRIPHOSPHATE PYROPHOSPHOHYDROLASE"/>
    <property type="match status" value="1"/>
</dbReference>
<dbReference type="NCBIfam" id="NF007113">
    <property type="entry name" value="PRK09562.1"/>
    <property type="match status" value="1"/>
</dbReference>
<accession>A0A532UTX5</accession>
<dbReference type="FunFam" id="1.10.287.1080:FF:000001">
    <property type="entry name" value="Nucleoside triphosphate pyrophosphohydrolase"/>
    <property type="match status" value="1"/>
</dbReference>
<gene>
    <name evidence="6" type="ORF">CEE37_12810</name>
</gene>
<organism evidence="6 7">
    <name type="scientific">candidate division LCP-89 bacterium B3_LCP</name>
    <dbReference type="NCBI Taxonomy" id="2012998"/>
    <lineage>
        <taxon>Bacteria</taxon>
        <taxon>Pseudomonadati</taxon>
        <taxon>Bacteria division LCP-89</taxon>
    </lineage>
</organism>
<feature type="domain" description="NTP pyrophosphohydrolase MazG-like" evidence="5">
    <location>
        <begin position="28"/>
        <end position="101"/>
    </location>
</feature>
<proteinExistence type="inferred from homology"/>
<dbReference type="InterPro" id="IPR004518">
    <property type="entry name" value="MazG-like_dom"/>
</dbReference>
<dbReference type="Proteomes" id="UP000319619">
    <property type="component" value="Unassembled WGS sequence"/>
</dbReference>
<keyword evidence="6" id="KW-0378">Hydrolase</keyword>
<reference evidence="6 7" key="1">
    <citation type="submission" date="2017-06" db="EMBL/GenBank/DDBJ databases">
        <title>Novel microbial phyla capable of carbon fixation and sulfur reduction in deep-sea sediments.</title>
        <authorList>
            <person name="Huang J."/>
            <person name="Baker B."/>
            <person name="Wang Y."/>
        </authorList>
    </citation>
    <scope>NUCLEOTIDE SEQUENCE [LARGE SCALE GENOMIC DNA]</scope>
    <source>
        <strain evidence="6">B3_LCP</strain>
    </source>
</reference>
<dbReference type="EC" id="3.6.1.8" evidence="3"/>
<dbReference type="GO" id="GO:0006203">
    <property type="term" value="P:dGTP catabolic process"/>
    <property type="evidence" value="ECO:0007669"/>
    <property type="project" value="TreeGrafter"/>
</dbReference>